<organism evidence="1 2">
    <name type="scientific">Aphis glycines</name>
    <name type="common">Soybean aphid</name>
    <dbReference type="NCBI Taxonomy" id="307491"/>
    <lineage>
        <taxon>Eukaryota</taxon>
        <taxon>Metazoa</taxon>
        <taxon>Ecdysozoa</taxon>
        <taxon>Arthropoda</taxon>
        <taxon>Hexapoda</taxon>
        <taxon>Insecta</taxon>
        <taxon>Pterygota</taxon>
        <taxon>Neoptera</taxon>
        <taxon>Paraneoptera</taxon>
        <taxon>Hemiptera</taxon>
        <taxon>Sternorrhyncha</taxon>
        <taxon>Aphidomorpha</taxon>
        <taxon>Aphidoidea</taxon>
        <taxon>Aphididae</taxon>
        <taxon>Aphidini</taxon>
        <taxon>Aphis</taxon>
        <taxon>Aphis</taxon>
    </lineage>
</organism>
<protein>
    <submittedName>
        <fullName evidence="1">Uncharacterized protein</fullName>
    </submittedName>
</protein>
<evidence type="ECO:0000313" key="2">
    <source>
        <dbReference type="Proteomes" id="UP000475862"/>
    </source>
</evidence>
<accession>A0A6G0T3E3</accession>
<name>A0A6G0T3E3_APHGL</name>
<dbReference type="Proteomes" id="UP000475862">
    <property type="component" value="Unassembled WGS sequence"/>
</dbReference>
<dbReference type="EMBL" id="VYZN01000068">
    <property type="protein sequence ID" value="KAE9524441.1"/>
    <property type="molecule type" value="Genomic_DNA"/>
</dbReference>
<gene>
    <name evidence="1" type="ORF">AGLY_015162</name>
</gene>
<evidence type="ECO:0000313" key="1">
    <source>
        <dbReference type="EMBL" id="KAE9524441.1"/>
    </source>
</evidence>
<proteinExistence type="predicted"/>
<dbReference type="AlphaFoldDB" id="A0A6G0T3E3"/>
<sequence>MNWVVLLDNNKNLVKKLHSRVVYIAVEYIFFIDNSTSYTKINYPVLPTKMSDFKIENGEYYNVAFGFSQYAHLILLSQNIDSTASTNAIICTVQLVHLRYPLEPPLVTTLLLNVETSLNYGPVKCHMLCSHLMCSSKLTVLLSNADLLSPETLVYYTYHTQNTCFSVSALFVAFHYVGQQIMSPMPPPFRRP</sequence>
<comment type="caution">
    <text evidence="1">The sequence shown here is derived from an EMBL/GenBank/DDBJ whole genome shotgun (WGS) entry which is preliminary data.</text>
</comment>
<reference evidence="1 2" key="1">
    <citation type="submission" date="2019-08" db="EMBL/GenBank/DDBJ databases">
        <title>The genome of the soybean aphid Biotype 1, its phylome, world population structure and adaptation to the North American continent.</title>
        <authorList>
            <person name="Giordano R."/>
            <person name="Donthu R.K."/>
            <person name="Hernandez A.G."/>
            <person name="Wright C.L."/>
            <person name="Zimin A.V."/>
        </authorList>
    </citation>
    <scope>NUCLEOTIDE SEQUENCE [LARGE SCALE GENOMIC DNA]</scope>
    <source>
        <tissue evidence="1">Whole aphids</tissue>
    </source>
</reference>
<keyword evidence="2" id="KW-1185">Reference proteome</keyword>